<feature type="transmembrane region" description="Helical" evidence="7">
    <location>
        <begin position="313"/>
        <end position="340"/>
    </location>
</feature>
<comment type="similarity">
    <text evidence="6">Belongs to the ABC-4 integral membrane protein family.</text>
</comment>
<evidence type="ECO:0000256" key="5">
    <source>
        <dbReference type="ARBA" id="ARBA00023136"/>
    </source>
</evidence>
<keyword evidence="5 7" id="KW-0472">Membrane</keyword>
<evidence type="ECO:0000256" key="1">
    <source>
        <dbReference type="ARBA" id="ARBA00004651"/>
    </source>
</evidence>
<dbReference type="RefSeq" id="WP_168609456.1">
    <property type="nucleotide sequence ID" value="NZ_JAAZQD010000004.1"/>
</dbReference>
<dbReference type="InterPro" id="IPR003838">
    <property type="entry name" value="ABC3_permease_C"/>
</dbReference>
<feature type="domain" description="ABC3 transporter permease C-terminal" evidence="8">
    <location>
        <begin position="277"/>
        <end position="390"/>
    </location>
</feature>
<dbReference type="Pfam" id="PF12704">
    <property type="entry name" value="MacB_PCD"/>
    <property type="match status" value="2"/>
</dbReference>
<evidence type="ECO:0000256" key="3">
    <source>
        <dbReference type="ARBA" id="ARBA00022692"/>
    </source>
</evidence>
<feature type="transmembrane region" description="Helical" evidence="7">
    <location>
        <begin position="738"/>
        <end position="760"/>
    </location>
</feature>
<organism evidence="10 11">
    <name type="scientific">Oleiagrimonas citrea</name>
    <dbReference type="NCBI Taxonomy" id="1665687"/>
    <lineage>
        <taxon>Bacteria</taxon>
        <taxon>Pseudomonadati</taxon>
        <taxon>Pseudomonadota</taxon>
        <taxon>Gammaproteobacteria</taxon>
        <taxon>Lysobacterales</taxon>
        <taxon>Rhodanobacteraceae</taxon>
        <taxon>Oleiagrimonas</taxon>
    </lineage>
</organism>
<feature type="transmembrane region" description="Helical" evidence="7">
    <location>
        <begin position="683"/>
        <end position="710"/>
    </location>
</feature>
<evidence type="ECO:0000256" key="4">
    <source>
        <dbReference type="ARBA" id="ARBA00022989"/>
    </source>
</evidence>
<keyword evidence="11" id="KW-1185">Reference proteome</keyword>
<comment type="subcellular location">
    <subcellularLocation>
        <location evidence="1">Cell membrane</location>
        <topology evidence="1">Multi-pass membrane protein</topology>
    </subcellularLocation>
</comment>
<protein>
    <submittedName>
        <fullName evidence="10">FtsX-like permease family protein</fullName>
    </submittedName>
</protein>
<feature type="transmembrane region" description="Helical" evidence="7">
    <location>
        <begin position="269"/>
        <end position="293"/>
    </location>
</feature>
<keyword evidence="3 7" id="KW-0812">Transmembrane</keyword>
<reference evidence="10 11" key="1">
    <citation type="journal article" date="2017" name="Int. J. Syst. Evol. Microbiol.">
        <title>Oleiagrimonas citrea sp. nov., a marine bacterium isolated from tidal flat sediment and emended description of the genus Oleiagrimonas Fang et al. 2015 and Oleiagrimonas soli.</title>
        <authorList>
            <person name="Yang S.H."/>
            <person name="Seo H.S."/>
            <person name="Seong C.N."/>
            <person name="Kwon K.K."/>
        </authorList>
    </citation>
    <scope>NUCLEOTIDE SEQUENCE [LARGE SCALE GENOMIC DNA]</scope>
    <source>
        <strain evidence="10 11">MEBiC09124</strain>
    </source>
</reference>
<dbReference type="AlphaFoldDB" id="A0A846ZP71"/>
<dbReference type="Proteomes" id="UP000541636">
    <property type="component" value="Unassembled WGS sequence"/>
</dbReference>
<evidence type="ECO:0000259" key="9">
    <source>
        <dbReference type="Pfam" id="PF12704"/>
    </source>
</evidence>
<feature type="transmembrane region" description="Helical" evidence="7">
    <location>
        <begin position="21"/>
        <end position="43"/>
    </location>
</feature>
<evidence type="ECO:0000256" key="6">
    <source>
        <dbReference type="ARBA" id="ARBA00038076"/>
    </source>
</evidence>
<feature type="transmembrane region" description="Helical" evidence="7">
    <location>
        <begin position="416"/>
        <end position="440"/>
    </location>
</feature>
<evidence type="ECO:0000256" key="2">
    <source>
        <dbReference type="ARBA" id="ARBA00022475"/>
    </source>
</evidence>
<gene>
    <name evidence="10" type="ORF">HF690_10910</name>
</gene>
<dbReference type="InterPro" id="IPR025857">
    <property type="entry name" value="MacB_PCD"/>
</dbReference>
<keyword evidence="2" id="KW-1003">Cell membrane</keyword>
<dbReference type="GO" id="GO:0022857">
    <property type="term" value="F:transmembrane transporter activity"/>
    <property type="evidence" value="ECO:0007669"/>
    <property type="project" value="TreeGrafter"/>
</dbReference>
<name>A0A846ZP71_9GAMM</name>
<evidence type="ECO:0000259" key="8">
    <source>
        <dbReference type="Pfam" id="PF02687"/>
    </source>
</evidence>
<feature type="transmembrane region" description="Helical" evidence="7">
    <location>
        <begin position="780"/>
        <end position="802"/>
    </location>
</feature>
<accession>A0A846ZP71</accession>
<dbReference type="EMBL" id="JAAZQD010000004">
    <property type="protein sequence ID" value="NKZ39457.1"/>
    <property type="molecule type" value="Genomic_DNA"/>
</dbReference>
<feature type="domain" description="MacB-like periplasmic core" evidence="9">
    <location>
        <begin position="422"/>
        <end position="622"/>
    </location>
</feature>
<feature type="domain" description="ABC3 transporter permease C-terminal" evidence="8">
    <location>
        <begin position="688"/>
        <end position="809"/>
    </location>
</feature>
<dbReference type="Pfam" id="PF02687">
    <property type="entry name" value="FtsX"/>
    <property type="match status" value="2"/>
</dbReference>
<evidence type="ECO:0000313" key="11">
    <source>
        <dbReference type="Proteomes" id="UP000541636"/>
    </source>
</evidence>
<dbReference type="GO" id="GO:0005886">
    <property type="term" value="C:plasma membrane"/>
    <property type="evidence" value="ECO:0007669"/>
    <property type="project" value="UniProtKB-SubCell"/>
</dbReference>
<comment type="caution">
    <text evidence="10">The sequence shown here is derived from an EMBL/GenBank/DDBJ whole genome shotgun (WGS) entry which is preliminary data.</text>
</comment>
<evidence type="ECO:0000256" key="7">
    <source>
        <dbReference type="SAM" id="Phobius"/>
    </source>
</evidence>
<sequence length="816" mass="87288">MPIWLTEIWHSWRSSLRRPGFLLLATGVLALGIGASVAVFVLINGTLLQRLPFPQASRVVVLGKIFSGEVGPISPHEYQFLKNIPGVKALGLIRPGSVANISGAGVPQQVPVTYMDRGMLPALGIQPILGRNFNAAEDRPGGPPVVMLSHGLWQRRYGGARDMVGHRMLVEGRAATIIGVLPKGLDTLSHGGGIFLPLALPAASRDYDHSGHMAIARLEAGVPIRSIAAQVDARERAMYRDMGMGGHWDRPQFGAATLDVTLHRGERPLLMLFTASAAMVLLIALVNLTNLMLLRTLSRTHDIAVRHALGAPFLRLLLPAVGEGLLVGIGGAFIGMALAWGGLAVLRQRIPVEWLHGGQITVGAMAWLFAFAVAVIGALLAAWLGVWRSRQAMGVDTLREGGRSGLGLRSGRLGRALVVAQVAMAVALLSSAGVIAHSLYVASRTHLGFSSDHILTFELAPVKAHYPDAASIQAMSQRLVQRLRLMPGVTGAAVTTNLPTGDGFYDQFNNRVETAGGKQFYAQLHGVGNGFFRVFSIARYQGRVFTHDDTRGSEPVAVVSRDLAKKYYDGDAVGKLIKIDMNEGPAIPVRIVGVVASTYQYGPLAPMQPVLYVPLVQMPASTFEVVQKIEPLRFALHVQGRVAGWRVAVQKAVAEVVPGQPISHLRAMRAIVRQTTANGHLSMWLVSLFASLALLLAVAGLYAVMAVAVASREREFGTRMALGASPARLIQLVVRGGMYQVAIGLVLGMVLAWGAARVLAHMSEALSVTGVGHIDQVDPLAWVLVCVVLALAGFAACLRPAWRASRVPPMRALRGE</sequence>
<proteinExistence type="inferred from homology"/>
<feature type="domain" description="MacB-like periplasmic core" evidence="9">
    <location>
        <begin position="23"/>
        <end position="233"/>
    </location>
</feature>
<dbReference type="PANTHER" id="PTHR30572">
    <property type="entry name" value="MEMBRANE COMPONENT OF TRANSPORTER-RELATED"/>
    <property type="match status" value="1"/>
</dbReference>
<dbReference type="InterPro" id="IPR050250">
    <property type="entry name" value="Macrolide_Exporter_MacB"/>
</dbReference>
<keyword evidence="4 7" id="KW-1133">Transmembrane helix</keyword>
<evidence type="ECO:0000313" key="10">
    <source>
        <dbReference type="EMBL" id="NKZ39457.1"/>
    </source>
</evidence>
<dbReference type="PANTHER" id="PTHR30572:SF4">
    <property type="entry name" value="ABC TRANSPORTER PERMEASE YTRF"/>
    <property type="match status" value="1"/>
</dbReference>
<feature type="transmembrane region" description="Helical" evidence="7">
    <location>
        <begin position="360"/>
        <end position="384"/>
    </location>
</feature>